<dbReference type="OrthoDB" id="8958581at2759"/>
<comment type="caution">
    <text evidence="3">The sequence shown here is derived from an EMBL/GenBank/DDBJ whole genome shotgun (WGS) entry which is preliminary data.</text>
</comment>
<dbReference type="Proteomes" id="UP000579812">
    <property type="component" value="Unassembled WGS sequence"/>
</dbReference>
<evidence type="ECO:0000256" key="1">
    <source>
        <dbReference type="SAM" id="MobiDB-lite"/>
    </source>
</evidence>
<feature type="transmembrane region" description="Helical" evidence="2">
    <location>
        <begin position="66"/>
        <end position="89"/>
    </location>
</feature>
<evidence type="ECO:0000313" key="3">
    <source>
        <dbReference type="EMBL" id="KAF4113118.1"/>
    </source>
</evidence>
<feature type="compositionally biased region" description="Polar residues" evidence="1">
    <location>
        <begin position="1"/>
        <end position="11"/>
    </location>
</feature>
<sequence length="209" mass="23781">MELQQRFSASVNDYEESEGNAEKRKMQKNDAVRTEDLYQSLQFPSTAHHGTINSTTLLSEHCERKYVFLLFAVNILISAIILVIVGLNYSHNRETQPIKGQKEMWLLHDNVFYLFWSDHSDCSAAESFCSKRNASLAILTEHNKVFLMSRTNRKQFLVSRASSDGSGDGASQSVDDEDRECSIMTDDIDHGEGFVCERRVNSTVRNCLD</sequence>
<protein>
    <submittedName>
        <fullName evidence="3">Uncharacterized protein</fullName>
    </submittedName>
</protein>
<name>A0A7J6D1M3_9TELE</name>
<keyword evidence="2" id="KW-1133">Transmembrane helix</keyword>
<keyword evidence="2" id="KW-0812">Transmembrane</keyword>
<evidence type="ECO:0000256" key="2">
    <source>
        <dbReference type="SAM" id="Phobius"/>
    </source>
</evidence>
<reference evidence="3 4" key="1">
    <citation type="submission" date="2020-04" db="EMBL/GenBank/DDBJ databases">
        <title>Chromosome-level genome assembly of a cyprinid fish Onychostoma macrolepis by integration of Nanopore Sequencing, Bionano and Hi-C technology.</title>
        <authorList>
            <person name="Wang D."/>
        </authorList>
    </citation>
    <scope>NUCLEOTIDE SEQUENCE [LARGE SCALE GENOMIC DNA]</scope>
    <source>
        <strain evidence="3">SWU-2019</strain>
        <tissue evidence="3">Muscle</tissue>
    </source>
</reference>
<keyword evidence="2" id="KW-0472">Membrane</keyword>
<dbReference type="EMBL" id="JAAMOB010000005">
    <property type="protein sequence ID" value="KAF4113118.1"/>
    <property type="molecule type" value="Genomic_DNA"/>
</dbReference>
<accession>A0A7J6D1M3</accession>
<organism evidence="3 4">
    <name type="scientific">Onychostoma macrolepis</name>
    <dbReference type="NCBI Taxonomy" id="369639"/>
    <lineage>
        <taxon>Eukaryota</taxon>
        <taxon>Metazoa</taxon>
        <taxon>Chordata</taxon>
        <taxon>Craniata</taxon>
        <taxon>Vertebrata</taxon>
        <taxon>Euteleostomi</taxon>
        <taxon>Actinopterygii</taxon>
        <taxon>Neopterygii</taxon>
        <taxon>Teleostei</taxon>
        <taxon>Ostariophysi</taxon>
        <taxon>Cypriniformes</taxon>
        <taxon>Cyprinidae</taxon>
        <taxon>Acrossocheilinae</taxon>
        <taxon>Onychostoma</taxon>
    </lineage>
</organism>
<dbReference type="SUPFAM" id="SSF56436">
    <property type="entry name" value="C-type lectin-like"/>
    <property type="match status" value="1"/>
</dbReference>
<evidence type="ECO:0000313" key="4">
    <source>
        <dbReference type="Proteomes" id="UP000579812"/>
    </source>
</evidence>
<gene>
    <name evidence="3" type="ORF">G5714_005663</name>
</gene>
<keyword evidence="4" id="KW-1185">Reference proteome</keyword>
<feature type="region of interest" description="Disordered" evidence="1">
    <location>
        <begin position="1"/>
        <end position="29"/>
    </location>
</feature>
<dbReference type="AlphaFoldDB" id="A0A7J6D1M3"/>
<feature type="compositionally biased region" description="Basic and acidic residues" evidence="1">
    <location>
        <begin position="20"/>
        <end position="29"/>
    </location>
</feature>
<proteinExistence type="predicted"/>
<dbReference type="InterPro" id="IPR016187">
    <property type="entry name" value="CTDL_fold"/>
</dbReference>